<proteinExistence type="predicted"/>
<feature type="non-terminal residue" evidence="2">
    <location>
        <position position="1"/>
    </location>
</feature>
<accession>A0A699IRY5</accession>
<protein>
    <submittedName>
        <fullName evidence="2">Integrase, catalytic region, zinc finger, CCHC-type, peptidase aspartic, catalytic</fullName>
    </submittedName>
</protein>
<comment type="caution">
    <text evidence="2">The sequence shown here is derived from an EMBL/GenBank/DDBJ whole genome shotgun (WGS) entry which is preliminary data.</text>
</comment>
<evidence type="ECO:0000259" key="1">
    <source>
        <dbReference type="Pfam" id="PF13976"/>
    </source>
</evidence>
<evidence type="ECO:0000313" key="2">
    <source>
        <dbReference type="EMBL" id="GEZ76499.1"/>
    </source>
</evidence>
<dbReference type="AlphaFoldDB" id="A0A699IRY5"/>
<gene>
    <name evidence="2" type="ORF">Tci_548472</name>
</gene>
<sequence length="193" mass="22159">GQTNTFNDDVDEAPVKDLALNEDNIFQADQCDDFDSNVDEAPTTKTMFMENLSSVDPIYVEADPSYDSDILSEYVKDNTVQVVQRQFYDSDLEVAFKKHLCYVRDVDGVELLKGSRGSNLYTIFVKDMMKSSPIYLLSKASKNKSWLWHHRLNHLNFGTINDLARKDLLRGLPRLKFEKYHLCSTCQLGKSKN</sequence>
<dbReference type="Pfam" id="PF13976">
    <property type="entry name" value="gag_pre-integrs"/>
    <property type="match status" value="1"/>
</dbReference>
<dbReference type="InterPro" id="IPR025724">
    <property type="entry name" value="GAG-pre-integrase_dom"/>
</dbReference>
<reference evidence="2" key="1">
    <citation type="journal article" date="2019" name="Sci. Rep.">
        <title>Draft genome of Tanacetum cinerariifolium, the natural source of mosquito coil.</title>
        <authorList>
            <person name="Yamashiro T."/>
            <person name="Shiraishi A."/>
            <person name="Satake H."/>
            <person name="Nakayama K."/>
        </authorList>
    </citation>
    <scope>NUCLEOTIDE SEQUENCE</scope>
</reference>
<name>A0A699IRY5_TANCI</name>
<feature type="domain" description="GAG-pre-integrase" evidence="1">
    <location>
        <begin position="120"/>
        <end position="191"/>
    </location>
</feature>
<dbReference type="EMBL" id="BKCJ010320548">
    <property type="protein sequence ID" value="GEZ76499.1"/>
    <property type="molecule type" value="Genomic_DNA"/>
</dbReference>
<organism evidence="2">
    <name type="scientific">Tanacetum cinerariifolium</name>
    <name type="common">Dalmatian daisy</name>
    <name type="synonym">Chrysanthemum cinerariifolium</name>
    <dbReference type="NCBI Taxonomy" id="118510"/>
    <lineage>
        <taxon>Eukaryota</taxon>
        <taxon>Viridiplantae</taxon>
        <taxon>Streptophyta</taxon>
        <taxon>Embryophyta</taxon>
        <taxon>Tracheophyta</taxon>
        <taxon>Spermatophyta</taxon>
        <taxon>Magnoliopsida</taxon>
        <taxon>eudicotyledons</taxon>
        <taxon>Gunneridae</taxon>
        <taxon>Pentapetalae</taxon>
        <taxon>asterids</taxon>
        <taxon>campanulids</taxon>
        <taxon>Asterales</taxon>
        <taxon>Asteraceae</taxon>
        <taxon>Asteroideae</taxon>
        <taxon>Anthemideae</taxon>
        <taxon>Anthemidinae</taxon>
        <taxon>Tanacetum</taxon>
    </lineage>
</organism>